<keyword evidence="5" id="KW-0347">Helicase</keyword>
<gene>
    <name evidence="5" type="ORF">EDC22_1101</name>
</gene>
<evidence type="ECO:0000313" key="5">
    <source>
        <dbReference type="EMBL" id="TCT07154.1"/>
    </source>
</evidence>
<evidence type="ECO:0000259" key="3">
    <source>
        <dbReference type="PROSITE" id="PS51192"/>
    </source>
</evidence>
<sequence>MALELVSSLNLEVVETIDLPGRAERRRSIPQALLSGPVGPLLRDISADGTVWHHQSIAFEKLLRGENIVVATGTASGKSLIFQTLAFHKILGDDSSRVLVFYPLKALASDQHERWQRMATLVGLDASCVVRIDGDTPVADRSDALESARIVLMTPDVCHAWLMRNVGSGLVRRFMERLTLLVLDEAHVYESVFGSNVAFLLRRMIIAKRRATQQHSKARQLQVIGATATIRDPAEHLHRLTGLHYSVIDESENGAPFFPRMIFHVNGAEYGPAGEEALTDIVRGVKQLSTRRRFIAFLDSRQGVERIVRRLNDRAVLPYRSGYEAADRKQIEKALRDGSLDGVIATSALELGIDISDMEVGVNLGVPESRKAFRQRIGRVGRSGPGVFFVIAPPGAFRRFGETFRDYYEGSVEPSYLYLGNRFIQFAQARCLLDEVEVLGGDQSTLPAGVDWPAGFGEIVKFAKPGGGRPREFDFIAQIGADAPHFNYPLRQVGEANFEIKEGRGDFQQRVGDIATNQAIREAYPGATYLHMGRAYKVQEWSTRSFDRSIRVTSLKEPARTRPILKKTVTFSLAPDGIVDGRIKHAKNGLVAEVHLQVNESVEGYTIAKTAYLYRDLRAENPNMSRKQRDFRTTGVLLRISDTWFSGTQQAKVRERVADGLLGIISRDRSISPRDIDATHTNIAILTEFGPQRLTDAVVIYDSVYGGLRLTEDLFVEFERYVTQLDKAADLAREEAIVGEETTVRLIEWTKTLGTGQGGQDVITAPPDGWLQVYKPGSFVSILHNGNFVEREIVEPKLADIFGTGTKTLFYSYRVSGGIGLVPHDQIQATGQEWSWILWNPETGEFQELEVTTE</sequence>
<dbReference type="Pfam" id="PF00271">
    <property type="entry name" value="Helicase_C"/>
    <property type="match status" value="1"/>
</dbReference>
<keyword evidence="2" id="KW-0067">ATP-binding</keyword>
<evidence type="ECO:0000256" key="1">
    <source>
        <dbReference type="ARBA" id="ARBA00022741"/>
    </source>
</evidence>
<dbReference type="GO" id="GO:0003676">
    <property type="term" value="F:nucleic acid binding"/>
    <property type="evidence" value="ECO:0007669"/>
    <property type="project" value="InterPro"/>
</dbReference>
<keyword evidence="6" id="KW-1185">Reference proteome</keyword>
<organism evidence="5 6">
    <name type="scientific">Tepidamorphus gemmatus</name>
    <dbReference type="NCBI Taxonomy" id="747076"/>
    <lineage>
        <taxon>Bacteria</taxon>
        <taxon>Pseudomonadati</taxon>
        <taxon>Pseudomonadota</taxon>
        <taxon>Alphaproteobacteria</taxon>
        <taxon>Hyphomicrobiales</taxon>
        <taxon>Tepidamorphaceae</taxon>
        <taxon>Tepidamorphus</taxon>
    </lineage>
</organism>
<dbReference type="PANTHER" id="PTHR47957">
    <property type="entry name" value="ATP-DEPENDENT HELICASE HRQ1"/>
    <property type="match status" value="1"/>
</dbReference>
<dbReference type="SMART" id="SM00487">
    <property type="entry name" value="DEXDc"/>
    <property type="match status" value="1"/>
</dbReference>
<accession>A0A4R3M1Y4</accession>
<evidence type="ECO:0000256" key="2">
    <source>
        <dbReference type="ARBA" id="ARBA00022840"/>
    </source>
</evidence>
<dbReference type="Gene3D" id="3.40.50.300">
    <property type="entry name" value="P-loop containing nucleotide triphosphate hydrolases"/>
    <property type="match status" value="2"/>
</dbReference>
<feature type="domain" description="Helicase C-terminal" evidence="4">
    <location>
        <begin position="280"/>
        <end position="423"/>
    </location>
</feature>
<dbReference type="PROSITE" id="PS51192">
    <property type="entry name" value="HELICASE_ATP_BIND_1"/>
    <property type="match status" value="1"/>
</dbReference>
<keyword evidence="1" id="KW-0547">Nucleotide-binding</keyword>
<keyword evidence="5" id="KW-0378">Hydrolase</keyword>
<evidence type="ECO:0000313" key="6">
    <source>
        <dbReference type="Proteomes" id="UP000295678"/>
    </source>
</evidence>
<proteinExistence type="predicted"/>
<dbReference type="InterPro" id="IPR027417">
    <property type="entry name" value="P-loop_NTPase"/>
</dbReference>
<dbReference type="InterPro" id="IPR014001">
    <property type="entry name" value="Helicase_ATP-bd"/>
</dbReference>
<dbReference type="InterPro" id="IPR001650">
    <property type="entry name" value="Helicase_C-like"/>
</dbReference>
<dbReference type="GO" id="GO:0006289">
    <property type="term" value="P:nucleotide-excision repair"/>
    <property type="evidence" value="ECO:0007669"/>
    <property type="project" value="TreeGrafter"/>
</dbReference>
<dbReference type="GO" id="GO:0005524">
    <property type="term" value="F:ATP binding"/>
    <property type="evidence" value="ECO:0007669"/>
    <property type="project" value="UniProtKB-KW"/>
</dbReference>
<protein>
    <submittedName>
        <fullName evidence="5">DEAD/DEAH box helicase domain-containing protein</fullName>
    </submittedName>
</protein>
<name>A0A4R3M1Y4_9HYPH</name>
<dbReference type="EMBL" id="SMAK01000010">
    <property type="protein sequence ID" value="TCT07154.1"/>
    <property type="molecule type" value="Genomic_DNA"/>
</dbReference>
<dbReference type="SUPFAM" id="SSF52540">
    <property type="entry name" value="P-loop containing nucleoside triphosphate hydrolases"/>
    <property type="match status" value="1"/>
</dbReference>
<comment type="caution">
    <text evidence="5">The sequence shown here is derived from an EMBL/GenBank/DDBJ whole genome shotgun (WGS) entry which is preliminary data.</text>
</comment>
<dbReference type="InterPro" id="IPR011545">
    <property type="entry name" value="DEAD/DEAH_box_helicase_dom"/>
</dbReference>
<dbReference type="PROSITE" id="PS51194">
    <property type="entry name" value="HELICASE_CTER"/>
    <property type="match status" value="1"/>
</dbReference>
<dbReference type="AlphaFoldDB" id="A0A4R3M1Y4"/>
<feature type="domain" description="Helicase ATP-binding" evidence="3">
    <location>
        <begin position="59"/>
        <end position="248"/>
    </location>
</feature>
<dbReference type="Pfam" id="PF00270">
    <property type="entry name" value="DEAD"/>
    <property type="match status" value="1"/>
</dbReference>
<dbReference type="GO" id="GO:0036297">
    <property type="term" value="P:interstrand cross-link repair"/>
    <property type="evidence" value="ECO:0007669"/>
    <property type="project" value="TreeGrafter"/>
</dbReference>
<dbReference type="Proteomes" id="UP000295678">
    <property type="component" value="Unassembled WGS sequence"/>
</dbReference>
<dbReference type="GO" id="GO:0043138">
    <property type="term" value="F:3'-5' DNA helicase activity"/>
    <property type="evidence" value="ECO:0007669"/>
    <property type="project" value="TreeGrafter"/>
</dbReference>
<dbReference type="PANTHER" id="PTHR47957:SF3">
    <property type="entry name" value="ATP-DEPENDENT HELICASE HRQ1"/>
    <property type="match status" value="1"/>
</dbReference>
<reference evidence="5 6" key="1">
    <citation type="submission" date="2019-03" db="EMBL/GenBank/DDBJ databases">
        <title>Genomic Encyclopedia of Type Strains, Phase IV (KMG-IV): sequencing the most valuable type-strain genomes for metagenomic binning, comparative biology and taxonomic classification.</title>
        <authorList>
            <person name="Goeker M."/>
        </authorList>
    </citation>
    <scope>NUCLEOTIDE SEQUENCE [LARGE SCALE GENOMIC DNA]</scope>
    <source>
        <strain evidence="5 6">DSM 19345</strain>
    </source>
</reference>
<dbReference type="SMART" id="SM00490">
    <property type="entry name" value="HELICc"/>
    <property type="match status" value="1"/>
</dbReference>
<evidence type="ECO:0000259" key="4">
    <source>
        <dbReference type="PROSITE" id="PS51194"/>
    </source>
</evidence>